<feature type="region of interest" description="Disordered" evidence="1">
    <location>
        <begin position="294"/>
        <end position="505"/>
    </location>
</feature>
<dbReference type="Proteomes" id="UP001500945">
    <property type="component" value="Unassembled WGS sequence"/>
</dbReference>
<comment type="caution">
    <text evidence="3">The sequence shown here is derived from an EMBL/GenBank/DDBJ whole genome shotgun (WGS) entry which is preliminary data.</text>
</comment>
<accession>A0ABP8JUW2</accession>
<evidence type="ECO:0000313" key="3">
    <source>
        <dbReference type="EMBL" id="GAA4396389.1"/>
    </source>
</evidence>
<proteinExistence type="predicted"/>
<feature type="domain" description="DUF222" evidence="2">
    <location>
        <begin position="48"/>
        <end position="187"/>
    </location>
</feature>
<name>A0ABP8JUW2_9MICO</name>
<feature type="compositionally biased region" description="Low complexity" evidence="1">
    <location>
        <begin position="419"/>
        <end position="453"/>
    </location>
</feature>
<dbReference type="Pfam" id="PF02720">
    <property type="entry name" value="DUF222"/>
    <property type="match status" value="1"/>
</dbReference>
<organism evidence="3 4">
    <name type="scientific">Fodinibacter luteus</name>
    <dbReference type="NCBI Taxonomy" id="552064"/>
    <lineage>
        <taxon>Bacteria</taxon>
        <taxon>Bacillati</taxon>
        <taxon>Actinomycetota</taxon>
        <taxon>Actinomycetes</taxon>
        <taxon>Micrococcales</taxon>
        <taxon>Intrasporangiaceae</taxon>
        <taxon>Fodinibacter (ex Wang et al. 2009)</taxon>
    </lineage>
</organism>
<feature type="compositionally biased region" description="Basic and acidic residues" evidence="1">
    <location>
        <begin position="666"/>
        <end position="687"/>
    </location>
</feature>
<protein>
    <recommendedName>
        <fullName evidence="2">DUF222 domain-containing protein</fullName>
    </recommendedName>
</protein>
<keyword evidence="4" id="KW-1185">Reference proteome</keyword>
<feature type="compositionally biased region" description="Acidic residues" evidence="1">
    <location>
        <begin position="329"/>
        <end position="359"/>
    </location>
</feature>
<feature type="compositionally biased region" description="Acidic residues" evidence="1">
    <location>
        <begin position="295"/>
        <end position="304"/>
    </location>
</feature>
<feature type="compositionally biased region" description="Pro residues" evidence="1">
    <location>
        <begin position="457"/>
        <end position="477"/>
    </location>
</feature>
<gene>
    <name evidence="3" type="ORF">GCM10023168_00210</name>
</gene>
<feature type="compositionally biased region" description="Basic and acidic residues" evidence="1">
    <location>
        <begin position="376"/>
        <end position="388"/>
    </location>
</feature>
<dbReference type="InterPro" id="IPR003870">
    <property type="entry name" value="DUF222"/>
</dbReference>
<sequence length="687" mass="70674">MVGPVVAFQGWLAGVDVGGLSDAERVDLVGVLERVKGSVCAVQARATDAVRCSREVVAPVDAARSVGSVVALARRESPSAGDRLVGVARALVHEMPVTMAALAAGVISERHAVAVVAATACLSREDRGVVDARVGPVLPGVGVQGAAGAAGRVAAELDAAAVVARRAAAVASRRVTTRPAPDGMAYLCVLGPLKEVVGAYAAVRARARAVVSGQCPEEGPQGRGVGAVMADTALRVLSGRAVGEVTAVEVHLVITDMALFGVGDPKRSVNEPARIPGHGSVPAPIARAWLREDLPDTEDDDGGPDDAAARGGTVPDDHVPDEPVPNDPVPDEAPDDVPGVDDVVPDETESGEGTEDADGDVTPRQEPVPDEPVLDVLRDDADALHDDAEPGDAQCGEAGRDEVPEGAVVDEAVADPARAEATADGPAGAGADPAGAEATADGPAGGATARPRGGQPPGSPARGAPPPGRARPHPSAPPERSHPPTPGSAVGAGPGTRARKPEAGSRVARVWLRRLYTSPDGRDLVGMDSRRRTFSGLLRRMLVLRDDVCTTPWCQAPIVHADHAHPARAGGVTGYGNGDGRCARCNQVKEAPGWSVRVIDDGLPGRHRPRQVEVTTPTGHTYRSVAPPITGWGWEERPGPHIPRPAGDQDLGAEHSSIPATPAMESDARRSQRARDPERADTLRRPA</sequence>
<evidence type="ECO:0000313" key="4">
    <source>
        <dbReference type="Proteomes" id="UP001500945"/>
    </source>
</evidence>
<reference evidence="4" key="1">
    <citation type="journal article" date="2019" name="Int. J. Syst. Evol. Microbiol.">
        <title>The Global Catalogue of Microorganisms (GCM) 10K type strain sequencing project: providing services to taxonomists for standard genome sequencing and annotation.</title>
        <authorList>
            <consortium name="The Broad Institute Genomics Platform"/>
            <consortium name="The Broad Institute Genome Sequencing Center for Infectious Disease"/>
            <person name="Wu L."/>
            <person name="Ma J."/>
        </authorList>
    </citation>
    <scope>NUCLEOTIDE SEQUENCE [LARGE SCALE GENOMIC DNA]</scope>
    <source>
        <strain evidence="4">JCM 17809</strain>
    </source>
</reference>
<feature type="compositionally biased region" description="Low complexity" evidence="1">
    <location>
        <begin position="305"/>
        <end position="314"/>
    </location>
</feature>
<evidence type="ECO:0000256" key="1">
    <source>
        <dbReference type="SAM" id="MobiDB-lite"/>
    </source>
</evidence>
<dbReference type="EMBL" id="BAABGM010000001">
    <property type="protein sequence ID" value="GAA4396389.1"/>
    <property type="molecule type" value="Genomic_DNA"/>
</dbReference>
<feature type="region of interest" description="Disordered" evidence="1">
    <location>
        <begin position="620"/>
        <end position="687"/>
    </location>
</feature>
<evidence type="ECO:0000259" key="2">
    <source>
        <dbReference type="Pfam" id="PF02720"/>
    </source>
</evidence>